<dbReference type="Proteomes" id="UP000593560">
    <property type="component" value="Unassembled WGS sequence"/>
</dbReference>
<evidence type="ECO:0000256" key="1">
    <source>
        <dbReference type="SAM" id="MobiDB-lite"/>
    </source>
</evidence>
<dbReference type="InterPro" id="IPR036457">
    <property type="entry name" value="PPM-type-like_dom_sf"/>
</dbReference>
<organism evidence="2 3">
    <name type="scientific">Gossypium harknessii</name>
    <dbReference type="NCBI Taxonomy" id="34285"/>
    <lineage>
        <taxon>Eukaryota</taxon>
        <taxon>Viridiplantae</taxon>
        <taxon>Streptophyta</taxon>
        <taxon>Embryophyta</taxon>
        <taxon>Tracheophyta</taxon>
        <taxon>Spermatophyta</taxon>
        <taxon>Magnoliopsida</taxon>
        <taxon>eudicotyledons</taxon>
        <taxon>Gunneridae</taxon>
        <taxon>Pentapetalae</taxon>
        <taxon>rosids</taxon>
        <taxon>malvids</taxon>
        <taxon>Malvales</taxon>
        <taxon>Malvaceae</taxon>
        <taxon>Malvoideae</taxon>
        <taxon>Gossypium</taxon>
    </lineage>
</organism>
<feature type="region of interest" description="Disordered" evidence="1">
    <location>
        <begin position="1"/>
        <end position="22"/>
    </location>
</feature>
<evidence type="ECO:0000313" key="3">
    <source>
        <dbReference type="Proteomes" id="UP000593560"/>
    </source>
</evidence>
<gene>
    <name evidence="2" type="ORF">Gohar_006806</name>
</gene>
<dbReference type="OrthoDB" id="1713305at2759"/>
<dbReference type="EMBL" id="JABFAD010000004">
    <property type="protein sequence ID" value="MBA0795994.1"/>
    <property type="molecule type" value="Genomic_DNA"/>
</dbReference>
<reference evidence="2 3" key="1">
    <citation type="journal article" date="2019" name="Genome Biol. Evol.">
        <title>Insights into the evolution of the New World diploid cottons (Gossypium, subgenus Houzingenia) based on genome sequencing.</title>
        <authorList>
            <person name="Grover C.E."/>
            <person name="Arick M.A. 2nd"/>
            <person name="Thrash A."/>
            <person name="Conover J.L."/>
            <person name="Sanders W.S."/>
            <person name="Peterson D.G."/>
            <person name="Frelichowski J.E."/>
            <person name="Scheffler J.A."/>
            <person name="Scheffler B.E."/>
            <person name="Wendel J.F."/>
        </authorList>
    </citation>
    <scope>NUCLEOTIDE SEQUENCE [LARGE SCALE GENOMIC DNA]</scope>
    <source>
        <strain evidence="2">0</strain>
        <tissue evidence="2">Leaf</tissue>
    </source>
</reference>
<evidence type="ECO:0000313" key="2">
    <source>
        <dbReference type="EMBL" id="MBA0795994.1"/>
    </source>
</evidence>
<dbReference type="Gene3D" id="3.60.40.10">
    <property type="entry name" value="PPM-type phosphatase domain"/>
    <property type="match status" value="1"/>
</dbReference>
<feature type="compositionally biased region" description="Polar residues" evidence="1">
    <location>
        <begin position="1"/>
        <end position="12"/>
    </location>
</feature>
<sequence>MMVDSGATTNQGPVVDMISEKDGDGGYVTGGWKSEDGKLSYGYSSFRGKRATMEDFYDIKTSKINGQMVCMFGIFDGTTSDVNGEDVSLKCGTGLSPYLGFL</sequence>
<keyword evidence="3" id="KW-1185">Reference proteome</keyword>
<proteinExistence type="predicted"/>
<protein>
    <submittedName>
        <fullName evidence="2">Uncharacterized protein</fullName>
    </submittedName>
</protein>
<name>A0A7J9GFX7_9ROSI</name>
<accession>A0A7J9GFX7</accession>
<dbReference type="SUPFAM" id="SSF81606">
    <property type="entry name" value="PP2C-like"/>
    <property type="match status" value="1"/>
</dbReference>
<comment type="caution">
    <text evidence="2">The sequence shown here is derived from an EMBL/GenBank/DDBJ whole genome shotgun (WGS) entry which is preliminary data.</text>
</comment>
<dbReference type="AlphaFoldDB" id="A0A7J9GFX7"/>